<evidence type="ECO:0000256" key="5">
    <source>
        <dbReference type="ARBA" id="ARBA00023242"/>
    </source>
</evidence>
<comment type="caution">
    <text evidence="7">The sequence shown here is derived from an EMBL/GenBank/DDBJ whole genome shotgun (WGS) entry which is preliminary data.</text>
</comment>
<dbReference type="SUPFAM" id="SSF54171">
    <property type="entry name" value="DNA-binding domain"/>
    <property type="match status" value="1"/>
</dbReference>
<keyword evidence="8" id="KW-1185">Reference proteome</keyword>
<sequence length="445" mass="50218">MIRRIAPWALGQLLGQPNKQQAGSRSCWSRCVSSQYNGVSWSKGRGKFEAKVYFKRRQEYVGLFLTEKEAAHAHDVRLRALCDDGARLKRSLNFATPLEESFSESPQESRRRALAFFSETARNEEKSFDRFKRLFSLSHQARNYEVIRTSGSSKVDAIFQLRGSLTGGLALQLKSASLIRERFLFRGTRGYAGMLLLLIALDSDACWALPGASVTQINFSVTPGSSRDMAFRVEDIGSLLESCFRNTTDFPHVSLADARFQCSPKHQVEERAHSLFRTLFHCVGFQLEKSFTGLATVDSDLMGDRCRWRVQEKASNVHACGRYCASLCKNGGALGKLAYSETDFDLLLAALLEDGRLSGLFAFPTDVLARLGYIGQKPCHLPLYPPWRLPKWQHTRAKHAWQLEHFVDLRSWDAGTPLSPEMRDTLEDLLLRLAACQQTTCQSDR</sequence>
<dbReference type="InterPro" id="IPR016177">
    <property type="entry name" value="DNA-bd_dom_sf"/>
</dbReference>
<evidence type="ECO:0000256" key="2">
    <source>
        <dbReference type="ARBA" id="ARBA00023015"/>
    </source>
</evidence>
<gene>
    <name evidence="7" type="ORF">SNAT2548_LOCUS15530</name>
</gene>
<reference evidence="7" key="1">
    <citation type="submission" date="2021-02" db="EMBL/GenBank/DDBJ databases">
        <authorList>
            <person name="Dougan E. K."/>
            <person name="Rhodes N."/>
            <person name="Thang M."/>
            <person name="Chan C."/>
        </authorList>
    </citation>
    <scope>NUCLEOTIDE SEQUENCE</scope>
</reference>
<proteinExistence type="predicted"/>
<evidence type="ECO:0000256" key="1">
    <source>
        <dbReference type="ARBA" id="ARBA00004123"/>
    </source>
</evidence>
<evidence type="ECO:0000313" key="8">
    <source>
        <dbReference type="Proteomes" id="UP000604046"/>
    </source>
</evidence>
<dbReference type="Gene3D" id="3.40.1350.140">
    <property type="entry name" value="MepB-like"/>
    <property type="match status" value="1"/>
</dbReference>
<feature type="domain" description="AP2/ERF" evidence="6">
    <location>
        <begin position="35"/>
        <end position="95"/>
    </location>
</feature>
<evidence type="ECO:0000259" key="6">
    <source>
        <dbReference type="PROSITE" id="PS51032"/>
    </source>
</evidence>
<dbReference type="InterPro" id="IPR001471">
    <property type="entry name" value="AP2/ERF_dom"/>
</dbReference>
<keyword evidence="3" id="KW-0238">DNA-binding</keyword>
<organism evidence="7 8">
    <name type="scientific">Symbiodinium natans</name>
    <dbReference type="NCBI Taxonomy" id="878477"/>
    <lineage>
        <taxon>Eukaryota</taxon>
        <taxon>Sar</taxon>
        <taxon>Alveolata</taxon>
        <taxon>Dinophyceae</taxon>
        <taxon>Suessiales</taxon>
        <taxon>Symbiodiniaceae</taxon>
        <taxon>Symbiodinium</taxon>
    </lineage>
</organism>
<evidence type="ECO:0000256" key="3">
    <source>
        <dbReference type="ARBA" id="ARBA00023125"/>
    </source>
</evidence>
<accession>A0A812N419</accession>
<dbReference type="OrthoDB" id="428727at2759"/>
<dbReference type="InterPro" id="IPR036955">
    <property type="entry name" value="AP2/ERF_dom_sf"/>
</dbReference>
<name>A0A812N419_9DINO</name>
<evidence type="ECO:0000256" key="4">
    <source>
        <dbReference type="ARBA" id="ARBA00023163"/>
    </source>
</evidence>
<dbReference type="Gene3D" id="3.30.730.10">
    <property type="entry name" value="AP2/ERF domain"/>
    <property type="match status" value="1"/>
</dbReference>
<dbReference type="EMBL" id="CAJNDS010002001">
    <property type="protein sequence ID" value="CAE7294845.1"/>
    <property type="molecule type" value="Genomic_DNA"/>
</dbReference>
<dbReference type="PROSITE" id="PS51032">
    <property type="entry name" value="AP2_ERF"/>
    <property type="match status" value="1"/>
</dbReference>
<comment type="subcellular location">
    <subcellularLocation>
        <location evidence="1">Nucleus</location>
    </subcellularLocation>
</comment>
<protein>
    <recommendedName>
        <fullName evidence="6">AP2/ERF domain-containing protein</fullName>
    </recommendedName>
</protein>
<dbReference type="GO" id="GO:0003677">
    <property type="term" value="F:DNA binding"/>
    <property type="evidence" value="ECO:0007669"/>
    <property type="project" value="UniProtKB-KW"/>
</dbReference>
<keyword evidence="5" id="KW-0539">Nucleus</keyword>
<evidence type="ECO:0000313" key="7">
    <source>
        <dbReference type="EMBL" id="CAE7294845.1"/>
    </source>
</evidence>
<dbReference type="Proteomes" id="UP000604046">
    <property type="component" value="Unassembled WGS sequence"/>
</dbReference>
<dbReference type="GO" id="GO:0005634">
    <property type="term" value="C:nucleus"/>
    <property type="evidence" value="ECO:0007669"/>
    <property type="project" value="UniProtKB-SubCell"/>
</dbReference>
<keyword evidence="2" id="KW-0805">Transcription regulation</keyword>
<dbReference type="GO" id="GO:0003700">
    <property type="term" value="F:DNA-binding transcription factor activity"/>
    <property type="evidence" value="ECO:0007669"/>
    <property type="project" value="InterPro"/>
</dbReference>
<dbReference type="SMART" id="SM00380">
    <property type="entry name" value="AP2"/>
    <property type="match status" value="1"/>
</dbReference>
<dbReference type="AlphaFoldDB" id="A0A812N419"/>
<dbReference type="InterPro" id="IPR038231">
    <property type="entry name" value="MepB-like_sf"/>
</dbReference>
<keyword evidence="4" id="KW-0804">Transcription</keyword>